<dbReference type="Pfam" id="PF13193">
    <property type="entry name" value="AMP-binding_C"/>
    <property type="match status" value="5"/>
</dbReference>
<reference evidence="8 9" key="1">
    <citation type="submission" date="2021-03" db="EMBL/GenBank/DDBJ databases">
        <title>Sequencing the genomes of 1000 actinobacteria strains.</title>
        <authorList>
            <person name="Klenk H.-P."/>
        </authorList>
    </citation>
    <scope>NUCLEOTIDE SEQUENCE [LARGE SCALE GENOMIC DNA]</scope>
    <source>
        <strain evidence="8 9">DSM 46670</strain>
    </source>
</reference>
<dbReference type="PROSITE" id="PS00455">
    <property type="entry name" value="AMP_BINDING"/>
    <property type="match status" value="5"/>
</dbReference>
<accession>A0ABS4T5Y4</accession>
<dbReference type="InterPro" id="IPR006162">
    <property type="entry name" value="Ppantetheine_attach_site"/>
</dbReference>
<dbReference type="NCBIfam" id="NF004282">
    <property type="entry name" value="PRK05691.1"/>
    <property type="match status" value="5"/>
</dbReference>
<dbReference type="InterPro" id="IPR036736">
    <property type="entry name" value="ACP-like_sf"/>
</dbReference>
<dbReference type="InterPro" id="IPR023213">
    <property type="entry name" value="CAT-like_dom_sf"/>
</dbReference>
<dbReference type="Gene3D" id="3.30.559.10">
    <property type="entry name" value="Chloramphenicol acetyltransferase-like domain"/>
    <property type="match status" value="8"/>
</dbReference>
<keyword evidence="5" id="KW-0045">Antibiotic biosynthesis</keyword>
<dbReference type="CDD" id="cd12117">
    <property type="entry name" value="A_NRPS_Srf_like"/>
    <property type="match status" value="1"/>
</dbReference>
<dbReference type="InterPro" id="IPR000873">
    <property type="entry name" value="AMP-dep_synth/lig_dom"/>
</dbReference>
<dbReference type="RefSeq" id="WP_209633579.1">
    <property type="nucleotide sequence ID" value="NZ_JAGINW010000001.1"/>
</dbReference>
<dbReference type="PANTHER" id="PTHR45527:SF1">
    <property type="entry name" value="FATTY ACID SYNTHASE"/>
    <property type="match status" value="1"/>
</dbReference>
<dbReference type="InterPro" id="IPR010060">
    <property type="entry name" value="NRPS_synth"/>
</dbReference>
<comment type="cofactor">
    <cofactor evidence="1">
        <name>pantetheine 4'-phosphate</name>
        <dbReference type="ChEBI" id="CHEBI:47942"/>
    </cofactor>
</comment>
<dbReference type="InterPro" id="IPR025110">
    <property type="entry name" value="AMP-bd_C"/>
</dbReference>
<dbReference type="InterPro" id="IPR001242">
    <property type="entry name" value="Condensation_dom"/>
</dbReference>
<dbReference type="Gene3D" id="2.30.38.10">
    <property type="entry name" value="Luciferase, Domain 3"/>
    <property type="match status" value="5"/>
</dbReference>
<dbReference type="CDD" id="cd17652">
    <property type="entry name" value="A_NRPS_CmdD_like"/>
    <property type="match status" value="1"/>
</dbReference>
<keyword evidence="3" id="KW-0597">Phosphoprotein</keyword>
<organism evidence="8 9">
    <name type="scientific">Kibdelosporangium banguiense</name>
    <dbReference type="NCBI Taxonomy" id="1365924"/>
    <lineage>
        <taxon>Bacteria</taxon>
        <taxon>Bacillati</taxon>
        <taxon>Actinomycetota</taxon>
        <taxon>Actinomycetes</taxon>
        <taxon>Pseudonocardiales</taxon>
        <taxon>Pseudonocardiaceae</taxon>
        <taxon>Kibdelosporangium</taxon>
    </lineage>
</organism>
<feature type="domain" description="Carrier" evidence="7">
    <location>
        <begin position="5964"/>
        <end position="6038"/>
    </location>
</feature>
<dbReference type="InterPro" id="IPR010071">
    <property type="entry name" value="AA_adenyl_dom"/>
</dbReference>
<dbReference type="CDD" id="cd05930">
    <property type="entry name" value="A_NRPS"/>
    <property type="match status" value="3"/>
</dbReference>
<dbReference type="Pfam" id="PF00668">
    <property type="entry name" value="Condensation"/>
    <property type="match status" value="8"/>
</dbReference>
<gene>
    <name evidence="8" type="ORF">JOF56_000270</name>
</gene>
<evidence type="ECO:0000256" key="1">
    <source>
        <dbReference type="ARBA" id="ARBA00001957"/>
    </source>
</evidence>
<keyword evidence="4" id="KW-0677">Repeat</keyword>
<dbReference type="EMBL" id="JAGINW010000001">
    <property type="protein sequence ID" value="MBP2319885.1"/>
    <property type="molecule type" value="Genomic_DNA"/>
</dbReference>
<evidence type="ECO:0000256" key="4">
    <source>
        <dbReference type="ARBA" id="ARBA00022737"/>
    </source>
</evidence>
<dbReference type="InterPro" id="IPR020845">
    <property type="entry name" value="AMP-binding_CS"/>
</dbReference>
<dbReference type="Pfam" id="PF00550">
    <property type="entry name" value="PP-binding"/>
    <property type="match status" value="5"/>
</dbReference>
<keyword evidence="9" id="KW-1185">Reference proteome</keyword>
<dbReference type="CDD" id="cd19534">
    <property type="entry name" value="E_NRPS"/>
    <property type="match status" value="3"/>
</dbReference>
<dbReference type="Gene3D" id="3.30.559.30">
    <property type="entry name" value="Nonribosomal peptide synthetase, condensation domain"/>
    <property type="match status" value="8"/>
</dbReference>
<dbReference type="NCBIfam" id="TIGR01720">
    <property type="entry name" value="NRPS-para261"/>
    <property type="match status" value="3"/>
</dbReference>
<evidence type="ECO:0000259" key="7">
    <source>
        <dbReference type="PROSITE" id="PS50075"/>
    </source>
</evidence>
<feature type="region of interest" description="Disordered" evidence="6">
    <location>
        <begin position="22"/>
        <end position="45"/>
    </location>
</feature>
<evidence type="ECO:0000313" key="8">
    <source>
        <dbReference type="EMBL" id="MBP2319885.1"/>
    </source>
</evidence>
<feature type="domain" description="Carrier" evidence="7">
    <location>
        <begin position="2469"/>
        <end position="2544"/>
    </location>
</feature>
<evidence type="ECO:0000256" key="6">
    <source>
        <dbReference type="SAM" id="MobiDB-lite"/>
    </source>
</evidence>
<dbReference type="Pfam" id="PF00501">
    <property type="entry name" value="AMP-binding"/>
    <property type="match status" value="5"/>
</dbReference>
<dbReference type="CDD" id="cd19531">
    <property type="entry name" value="LCL_NRPS-like"/>
    <property type="match status" value="3"/>
</dbReference>
<evidence type="ECO:0000256" key="2">
    <source>
        <dbReference type="ARBA" id="ARBA00022450"/>
    </source>
</evidence>
<dbReference type="InterPro" id="IPR009081">
    <property type="entry name" value="PP-bd_ACP"/>
</dbReference>
<dbReference type="Gene3D" id="3.40.50.980">
    <property type="match status" value="10"/>
</dbReference>
<dbReference type="SUPFAM" id="SSF52777">
    <property type="entry name" value="CoA-dependent acyltransferases"/>
    <property type="match status" value="16"/>
</dbReference>
<dbReference type="InterPro" id="IPR045851">
    <property type="entry name" value="AMP-bd_C_sf"/>
</dbReference>
<feature type="domain" description="Carrier" evidence="7">
    <location>
        <begin position="966"/>
        <end position="1040"/>
    </location>
</feature>
<dbReference type="CDD" id="cd19543">
    <property type="entry name" value="DCL_NRPS"/>
    <property type="match status" value="2"/>
</dbReference>
<evidence type="ECO:0000313" key="9">
    <source>
        <dbReference type="Proteomes" id="UP001519332"/>
    </source>
</evidence>
<dbReference type="Gene3D" id="1.10.1200.10">
    <property type="entry name" value="ACP-like"/>
    <property type="match status" value="5"/>
</dbReference>
<feature type="domain" description="Carrier" evidence="7">
    <location>
        <begin position="3454"/>
        <end position="3528"/>
    </location>
</feature>
<dbReference type="PROSITE" id="PS00012">
    <property type="entry name" value="PHOSPHOPANTETHEINE"/>
    <property type="match status" value="5"/>
</dbReference>
<feature type="compositionally biased region" description="Basic and acidic residues" evidence="6">
    <location>
        <begin position="33"/>
        <end position="45"/>
    </location>
</feature>
<evidence type="ECO:0000256" key="5">
    <source>
        <dbReference type="ARBA" id="ARBA00023194"/>
    </source>
</evidence>
<protein>
    <submittedName>
        <fullName evidence="8">Amino acid adenylation domain-containing protein/non-ribosomal peptide synthase protein (TIGR01720 family)</fullName>
    </submittedName>
</protein>
<dbReference type="Gene3D" id="3.30.300.30">
    <property type="match status" value="5"/>
</dbReference>
<comment type="caution">
    <text evidence="8">The sequence shown here is derived from an EMBL/GenBank/DDBJ whole genome shotgun (WGS) entry which is preliminary data.</text>
</comment>
<dbReference type="PROSITE" id="PS50075">
    <property type="entry name" value="CARRIER"/>
    <property type="match status" value="5"/>
</dbReference>
<dbReference type="SUPFAM" id="SSF47336">
    <property type="entry name" value="ACP-like"/>
    <property type="match status" value="5"/>
</dbReference>
<dbReference type="NCBIfam" id="TIGR01733">
    <property type="entry name" value="AA-adenyl-dom"/>
    <property type="match status" value="5"/>
</dbReference>
<dbReference type="PANTHER" id="PTHR45527">
    <property type="entry name" value="NONRIBOSOMAL PEPTIDE SYNTHETASE"/>
    <property type="match status" value="1"/>
</dbReference>
<evidence type="ECO:0000256" key="3">
    <source>
        <dbReference type="ARBA" id="ARBA00022553"/>
    </source>
</evidence>
<dbReference type="NCBIfam" id="NF003417">
    <property type="entry name" value="PRK04813.1"/>
    <property type="match status" value="5"/>
</dbReference>
<dbReference type="Proteomes" id="UP001519332">
    <property type="component" value="Unassembled WGS sequence"/>
</dbReference>
<keyword evidence="2" id="KW-0596">Phosphopantetheine</keyword>
<name>A0ABS4T5Y4_9PSEU</name>
<dbReference type="SMART" id="SM00823">
    <property type="entry name" value="PKS_PP"/>
    <property type="match status" value="5"/>
</dbReference>
<dbReference type="InterPro" id="IPR020806">
    <property type="entry name" value="PKS_PP-bd"/>
</dbReference>
<feature type="domain" description="Carrier" evidence="7">
    <location>
        <begin position="4922"/>
        <end position="4997"/>
    </location>
</feature>
<dbReference type="SUPFAM" id="SSF56801">
    <property type="entry name" value="Acetyl-CoA synthetase-like"/>
    <property type="match status" value="5"/>
</dbReference>
<sequence>MPSSRESRISALPGHLQELMRRRLAGQAEESGDSDRIPPADRDHPLPLSFPQQRLWFLNDFQPGGSAYNSALALRLTGQLDVPALTAALQELHARHESLRTTFDEVDGKGVQVVHPTHELLVAIVHLNRPDELDGVLFDEYSRPFDLRQGPLARALMVRVAADEHVLLLTAHHIVTDGWSMGVLTDELSTLYGAAVRHEDISLPPVALQYADFAAWQRNRLAGDALADQLGYWKQRLAGISPLDLPTDRPRPPVRTSAGAIHQCTLTAELTGKLNELARSVNTTLFTVLTAAFQALLARYTGKDDIAVGTVSSGRNRPELNRLVGFFVNTVVLRSRVDKSRSFADLLHQVKHTVLDAFAYDEVPFEQLVNAIQPDRDASRNPLFDVMVLLQNTQRKLPEFDGLEVEPVGVARQTAIFDLTAEFQEYGTVLTGSFEYNTDLFDAATIQRLSDHLAVLLDAVAHDPDQRIAELPILTQAERRQLEAWNDTDRDIAPTTFSELVEAQVARTPDAPALLFDGASISYAELNARANRLARKLVERGAGPERIVAVVLPRSIEIIVAELAVAKSGAAFLPVDPAYPQARIDFMLSDADPVIVLTTDDAIDVDGDDTNLAVDRCPQHPAYVIYTSGSTGQPKGVVVTHAGLASFSAAECAHFDVSPGDRVLEFSSPSFDASVLELCMSLPVGASLVVPPPGPLLGDQLVQVLVDNKVTHALIPPAAMATVPDVSLPDFRCLIVGGDACSAELVTRWSQGRRMINAYGPTESTVVSTWSDALSPDGTPPIGRPIWNTRAHVLDGHLRPVPVGVVGELYVSGGGLARGYLNRPGLTASRFVANPFGGDTRMYRTGDLVKWTTRGELEFLGRVDEQVKIRGFRIELGEVEAALRAHPTVDDAVAIVRTDNGHKRLVAYTVPAVPGDIRDFLVKSVPEYMIPAVFMALDALPVSPNGKVDRRQLPAPEASRETGFVAPEGPIETALAKIWADVLGLPEVGVQDSFFELGGDSILSIQVVAKARQAGLRLTSRDIFLHQTIAELAPSVQAAHLPEPELEQVTGPAPLTPIQEWFFSTQSGGNPHHFTMATLVELAANVDERAMGTALDAMMAHHETLRMRFSRDQDRWTQEVDAVPPTDVLETATFPSTVDEQAVIDRLALAAQSGLDLGEGPLIRAVLVRIGQKARLFMAVHHLVMDGVSWRILLGDLETAYHQAVAGKPVELQPVATTFANWAHRLAEHVRAGGFDDDLTYWQGTTAPEGLPVDLAGDNTVESVRSVSVRLDHSETDALLHQVPGAYRTQVNDVLLSALGRALSTWTGHDSVLIDMEGHGREEVLGNLDISRTVGWFTSQFPFALSMPGGSPGWGEVIKSVKEQLRAVPNKGMSYGALRYLSTRDLSGSAEPQISFNYHGQWEVAQAQDGLYRARHAGVGQDMDPRNSRTHLLDVVGVVQNGELELTWLYSSQVHEEATVRRLAEDTAKALREIVTHCAMPGAGGRTPSDFPLARLDQAIVDSVAGDGTTVDDIVPLTGLQAGMVFHSLMDKSFGAYFDQVRLRLSGVSDPLALGAAWQRVVDRTPALRSSLIWEGVAEPLQVIHSRVTVPIAYHDWRLLSEKEQQLELPGLSHTALDLAVPPLTRIAIAQLPGDDVLLVWSFHHVVVDGWSLSQVFAEVCEQYTAITDGRHPELVPRRPFRDYLLWLHNQDEREAEEHWRTVLAGFESPTPLPYDRQPMQAHGTESSKTVHLALSSGQSDQLRRVAQDNGLTANTIVQGAWALLLSRYSGEHDVVFGTTVSGRPAELPGVESMIGMFINTLPTRARMLHDQDTLSWLRELQTAQTESRRFDFVSLSQLRSWSDLPATSSFFDSAVVFENYPLSDVTAVSGIRVTEIQAKDTTNFPLTLSAYLDDRLHLDLAYDPELFEPGTAEQIVNRLHLVLTAMITEPDRPLWQVSWLSQQERQQLTVDWNNTAAELPPVTFAELFEQQVRLTPAETALVFRDQALSFAELNSRANQLAHHLITLGVGPERLVALALPRSAEMIVAMLAVFKAGGVYLPVDLNQPSDRIEFLLGDADPVILVGMAGFAVPGRAVLLIDDPETSAAIEACADTDPADADRIDPLRPANSAYVIYTSGSTGKPKGVVVEHRSLVNLALSHRDDFVAGTGAGRLRAALSAVFSFDTSLEGPVLMAGGHELHVIDEDVRLDPAALAEYVSAQRIDFLDLTPSYAQQLIPAGLLDDERHRPRILMLGGEALGESLWQELAAAEDTACYNFYGPTECTVDAVSCRVDGARPVIGTPLRNVRSYVLDDMLCPVPVGVPGELCLAGAQVARGYLNRPGLTAGRFVADPFGSPGARMYRTGDRVRLLADGRLEYLGRQDDQVKIRGFRIEPGEVEAALLRHSAVAEAVVVAREDSGHRRLVGYVVPAGDAPGQSELRTWLQRDLPEYMVPSVFVTLDALPLTVSGKTDRSALPAPEWTASREHVEPRDDIECAIAEIWTEVLGVPRVGAEDNFFELGGDSILSIRVISRVRAAFGVVLSPRVVFSAPTVAGLAKAVSVNAEPDQSVIPAVPRTGVSPVSFPLSFAQQRLWFLNEFEPDSTEYVSRLVVRLRGDLDLDALNGALTALVARHESLRTTFRTVDGHGEQLVHEPYAVRISVTDVPESELARVLEHECRCPFDLGRGPLMRPRLLRLAEDDHVLLLMMHHIITDGWSTSVLAEDLSALYNGRSLPDLPVQYADFSAWQRERLSEPVLAGQLDYWRRQLSRQEPLELPTDRPRPPVLTSAGAMHEFTVPAAVTARLKDVARNRDSTLFMTLIAACQVLFARYSGQADVSVGTVASGRERAELERLVGFFVNTLVIRSTVDLGRTFDDLLAEVRATVLAAFVNQEVPFERVVDAVQPERDTSRNPLFDVMVLLQNTPDELPELSGLRAAEVAVPVVTASCDLTFEFQERENILLGAVEYNTDLFDATTIERMVGHLLDLLDGIAADRRLADLMTADDQIPATTLQVPDTTYPKLFEAQVARTPDDTALVFQDETLTFAELNARANALAHYLIEQGAGPEQVIALALPRTADVIVAILAVFKAGAAYLPLDPDLPADRREFVLRDANPLLVLDQVPDGGEPADPNTSPESDHAAYIIYTSGSTGRPKGVVVEHRHLTNLFFNHRNTFPARMRVALTAAFSFDTSLEGLVLLADGGELHLIDDDVRRDPEALVSYVAERRIDFLDLTPSYLRQLIPAGLLEHVRVLMLGGEALDLLLWQQLSQVEAYNFYGPTECTIDALSCRVGGDRPVIGLPLHNLRAYILDDFLCPVPAGVPGELYLAGKQVARGYLNRPGLTAARFIANPFEPGRMYRTGDRVRWTDAGVEFLGRTDDQVKIRGFRIEPGEVEACLLRHESVDAVAVIARDNRLVAYVVGPVTGLREYLSETLPDYLVPSVFMSLDQLPLTISGKIDRKALPDPEINPETGQVPPRNPVEALLAKIWAEVLGVARVGVEDNFFGLGGDSILSIQVVSRARQAGLKLTSKDVFLRQTIARLATVITAVSEQTAEVISGPAPLTPIQHWFFEHGAPRHFTMSMFVELTEDLDETALRQAIAAVMDHHDALRARFSSADGEWRQDVVPAVDVFGHAGAGTWDDIALKAQSSLDFEQGQMVRAILFPGPRLFLAVHHLAIDGVSWRILLADLETAYHQIRAGQPADLGPKGVAFQQWAHRLAGHVRSGGFREDVPYWMSATGNQELPVDQAGSNTIASARNVRVRLGRDETAALLHDVPGVYRTQVNDVLLSALGRVLARWTGQDDVTVTLEGHGREEIFEDIDLSQTVGWFTTQFPVALHVSGQEWGQILKSVKEQLRAVPNRGLSYEALKYLGGHPFTRLPQVCFNYHGQWDISEARGLLRRLCPRIGSDMAPDHDRDFLLDITGAIEDGELCLDWEYSEQVHDESTVRRLAEDVLEALREIINHCGQSAGGRTPSDFPLARLDQDQVDEIVGDGQSVTDVYPLTPLQTGMLFHSLVDSDSTAYFDQLQLRLSGVSDPRALGEACQRVVDRTPVLRSSLVWEGLDEVLQVVHRHGHVCTVYHDWRRLSEQDKEAALDRLIAADTAAGMDLTKPSLMRLAIARLSDDEVMLVWTAHHVILDGWSLAQVLAEMCEQYTAIVVGRQPELASRRPFRDYLQWLSDQDKAAAEKHWRRVLDGFATPTPLPYDRLPAEVHRAESSESVVLELSAEQSARLHQMARHGGLTVNTVVQGTWALLLSGYSCESDVAFGTTVSGRPADLPGVESMVGMFINTVPARVKVRSGLDALSWLRLLQNEQAESRRFDFVSLTQLRSWSGLPAGTSMFDSAVVFENYPVDELVNATEQGIRVQDVQGRDTTNFALTLTAHISDRLRLELDYDPKLFDATTIERMVGHLQVLLAGIADNPGRPLRDLPRMTTDELHRVLVEWNDTVLDVPSLTFPEVFQAQVARTPHETALVAGDTRFDFDELNQRANRLARYLVSRGAGPERVVALMLPRCADMIVAMLAVFKAGAVYLPVDPDLPAGRVEFVLRDADPVLVLTAAELELADVADLAASDLTVPFGPGNSAYVIYTSGSTGRPKGVVVEHRSLVNLLFNHRNDFVADAGSRRLRAGLSAVFSFDTSLEALVLMADGHELHLLDDDTRLDPVAFAGYVAQREIDFLDLTPSYAHQLLNAGLLDAGRHRPGLLMLGGEAIDDSLWRRLTAVPDVASYNFYGPTECTVDAVSCRLTHGDRPAIGRPLRNVRAYVLDDETRPVPVGVAGELYLAGDQVARGYLNRPGLTAVRFVADPFGEPGSRMYRTGDRVRLRADSYLEYLGRTDEQVKIRGFRIEPGEIEAALLSHSDVAEAVVVARQDDGHRRLVAYVVAAGVGQSELRSRLRQSLPDYMVPSAFVMLEKLPLTANGKVDRKALPAPDAQPDLGAAYVAPHTPAEKRLCEIWSEVLGVPQVGIEDNFFELGGDSILSIRVISRVRVVFGITLSPRAVFSAPTVAGLAKAVSVNAEPDQSVIPAVPRTGVSPVSFPLSFAQQRLWFLNEFEPDSTEYVSPFVTRLRGDLDLDALNGALTALVARHESLRTTFLTVDGHGEQLVHEPYAVRMSVTDVSESELARVLEDECLRPFDLGRGPLMRPRLLRLAEDDHVLLLMMHHIITDGWSGAVLADELGVLYRAALSGMDAELPSLPVQYADFAVWQRKYLTGAVLEEQLGYWHSQLDGVPELDLPTDRSRPAVRTNHGAEHGFEIPNDVVARLKALARHQDGTLFMALVAACQALFARWSGQDDIAVGTVVSGRERAELEGLIGFFVNTLVLRSSVRGTFREFLTAVRDTALDAFTHQNVPFERVVDELHPVRDTSRTPLFQVMVVLQNTPNEAIQLPGLTAGEVDLPFVTASFDITMEFLESDGGLQGLITYSTDLFDAATIERLAEHLVLVFEAVTDDPDRPLTGLALMSEVERDRVLVEWNGTDSEIPGGTLPGLFAEQVRRSPHETAVAADGVAVSYEELDRRANQFAQRLVKLGVRAGQPVGLLMDRSVELVVAVLGIVKAGGAYVPLDVRAPRERMRLVLAEADAQVLIADEAWQSVASDIHNGQIVVSAALTGGPASPPEIALHPDDLAYVMYTSGSTGVPKGVAVRHCDVVGLAFDRRFASGAHERVLLHSPQAFDASTYEMWVPLLNGGAVVVAPVGDVDAGVLREVIAEHGVTGLWLTAGLFRVFVQDSPDCLTGLREVWTGGDVVPAAAVRRALEACPGLTVVDGYGPTETTTFATSYRMSDVRSVPDVVPIGGPLDNMRVYVLDESCAPVPIGVAGELFIAGAGVARGYLGQPGLTARCFVANPFGRPGERMYRTGDVVRWRAGGVVEFVGRADDQVKIRGFRIEPGEVDAALTRHEDVAQAVTVVRAGDDGRKRLLAYVVPSGQVSSAELRTWLKHDLPDYMVPSAIVMLEEMPLTANGKVDRQALPAPQEPESQSRYVAPRTPIETALAKIWADVLGLPEVGVQDSFFELGGDSILSIQVVAKARQAGLRMVTKHVFSHHTIAALAPLVTEIAEDVDNRAPVTGDVELAPIQRWFFTERQVNPHHFNQSHLVELHPDVDHDALRQAFGALLVHHDALRMRFTFTDGLWIQHNAPAEPVDVLQVLAGADMQAVADEVHASFDLDRGPLIKAVLFDGPAPHLFVVAHHLVVDGVSWRILLDDLDTAYHQARQGKAIDLSSKTTSFRDWSARLSSHARSGGFDHELEFWTHAAVTELPVAHQATGPAESVSFLLDAADTDALLRGAPATYRTGINDVLLAACAWTLSQWSSGERVSIDLEGHGRADVFDDVDLSRTVGWFTTMFPVSLDVPAGSWRDIVKSVRRQLRSIPGDGLGYGALRYLTDRLPSGPRPQVSFNYLGQFNSASAMESGLYRAVRTSIGREQDESAPPEHLIDIVGEAGYGKLGFSWYFPGDLRSIVEDLADRFAGALRAIAGECR</sequence>
<proteinExistence type="predicted"/>